<dbReference type="EMBL" id="SDRB02010919">
    <property type="protein sequence ID" value="THG03617.1"/>
    <property type="molecule type" value="Genomic_DNA"/>
</dbReference>
<sequence>MGSSSEEEKLIQMVRDFIESGGGSPKSNSHPQSNSEEPPQIHHKPTFSTLQDVLMRVTNAETQILEKILIYLRDIEFIDETNNNLKKWIVLRLIRDGFEASLCKTSWPATLGGSSGDYEYIDVMKDSNGEAVRLIVDMDFRSQFELARPTSTYSELTTSLPSIFVGSEEKLMEIICLVCSAAKQSLRERDLNISEQIRRSSPTTASAAMVSFSTSQRRRLTLTSAEIVAAAYYPSSVADFDITHRLLRRNTTSVWSLLQFQWMIWISI</sequence>
<dbReference type="Proteomes" id="UP000306102">
    <property type="component" value="Unassembled WGS sequence"/>
</dbReference>
<dbReference type="STRING" id="542762.A0A4V3WL75"/>
<dbReference type="Pfam" id="PF04720">
    <property type="entry name" value="PDDEXK_6"/>
    <property type="match status" value="1"/>
</dbReference>
<reference evidence="2 3" key="1">
    <citation type="journal article" date="2018" name="Proc. Natl. Acad. Sci. U.S.A.">
        <title>Draft genome sequence of Camellia sinensis var. sinensis provides insights into the evolution of the tea genome and tea quality.</title>
        <authorList>
            <person name="Wei C."/>
            <person name="Yang H."/>
            <person name="Wang S."/>
            <person name="Zhao J."/>
            <person name="Liu C."/>
            <person name="Gao L."/>
            <person name="Xia E."/>
            <person name="Lu Y."/>
            <person name="Tai Y."/>
            <person name="She G."/>
            <person name="Sun J."/>
            <person name="Cao H."/>
            <person name="Tong W."/>
            <person name="Gao Q."/>
            <person name="Li Y."/>
            <person name="Deng W."/>
            <person name="Jiang X."/>
            <person name="Wang W."/>
            <person name="Chen Q."/>
            <person name="Zhang S."/>
            <person name="Li H."/>
            <person name="Wu J."/>
            <person name="Wang P."/>
            <person name="Li P."/>
            <person name="Shi C."/>
            <person name="Zheng F."/>
            <person name="Jian J."/>
            <person name="Huang B."/>
            <person name="Shan D."/>
            <person name="Shi M."/>
            <person name="Fang C."/>
            <person name="Yue Y."/>
            <person name="Li F."/>
            <person name="Li D."/>
            <person name="Wei S."/>
            <person name="Han B."/>
            <person name="Jiang C."/>
            <person name="Yin Y."/>
            <person name="Xia T."/>
            <person name="Zhang Z."/>
            <person name="Bennetzen J.L."/>
            <person name="Zhao S."/>
            <person name="Wan X."/>
        </authorList>
    </citation>
    <scope>NUCLEOTIDE SEQUENCE [LARGE SCALE GENOMIC DNA]</scope>
    <source>
        <strain evidence="3">cv. Shuchazao</strain>
        <tissue evidence="2">Leaf</tissue>
    </source>
</reference>
<dbReference type="PANTHER" id="PTHR31579">
    <property type="entry name" value="OS03G0796600 PROTEIN"/>
    <property type="match status" value="1"/>
</dbReference>
<gene>
    <name evidence="2" type="ORF">TEA_023450</name>
</gene>
<feature type="region of interest" description="Disordered" evidence="1">
    <location>
        <begin position="16"/>
        <end position="44"/>
    </location>
</feature>
<evidence type="ECO:0000313" key="2">
    <source>
        <dbReference type="EMBL" id="THG03617.1"/>
    </source>
</evidence>
<dbReference type="AlphaFoldDB" id="A0A4V3WL75"/>
<feature type="compositionally biased region" description="Polar residues" evidence="1">
    <location>
        <begin position="25"/>
        <end position="37"/>
    </location>
</feature>
<keyword evidence="3" id="KW-1185">Reference proteome</keyword>
<evidence type="ECO:0000256" key="1">
    <source>
        <dbReference type="SAM" id="MobiDB-lite"/>
    </source>
</evidence>
<proteinExistence type="predicted"/>
<comment type="caution">
    <text evidence="2">The sequence shown here is derived from an EMBL/GenBank/DDBJ whole genome shotgun (WGS) entry which is preliminary data.</text>
</comment>
<evidence type="ECO:0000313" key="3">
    <source>
        <dbReference type="Proteomes" id="UP000306102"/>
    </source>
</evidence>
<dbReference type="PANTHER" id="PTHR31579:SF34">
    <property type="entry name" value="T14N5.3 PROTEIN"/>
    <property type="match status" value="1"/>
</dbReference>
<name>A0A4V3WL75_CAMSN</name>
<accession>A0A4V3WL75</accession>
<dbReference type="InterPro" id="IPR006502">
    <property type="entry name" value="PDDEXK-like"/>
</dbReference>
<dbReference type="NCBIfam" id="TIGR01615">
    <property type="entry name" value="A_thal_3542"/>
    <property type="match status" value="1"/>
</dbReference>
<protein>
    <submittedName>
        <fullName evidence="2">Uncharacterized protein</fullName>
    </submittedName>
</protein>
<organism evidence="2 3">
    <name type="scientific">Camellia sinensis var. sinensis</name>
    <name type="common">China tea</name>
    <dbReference type="NCBI Taxonomy" id="542762"/>
    <lineage>
        <taxon>Eukaryota</taxon>
        <taxon>Viridiplantae</taxon>
        <taxon>Streptophyta</taxon>
        <taxon>Embryophyta</taxon>
        <taxon>Tracheophyta</taxon>
        <taxon>Spermatophyta</taxon>
        <taxon>Magnoliopsida</taxon>
        <taxon>eudicotyledons</taxon>
        <taxon>Gunneridae</taxon>
        <taxon>Pentapetalae</taxon>
        <taxon>asterids</taxon>
        <taxon>Ericales</taxon>
        <taxon>Theaceae</taxon>
        <taxon>Camellia</taxon>
    </lineage>
</organism>